<sequence length="1211" mass="133772">MRSILGLIFNRWVLAALGFLCFALLVWFIGPLVAIAEYRPLGPAWIRLALIFGVVFAYLFTVTLEFWRARRASKSLEAGMLAPAQTVEPGTAAATEHTQLQQRFSEALQVLKLARSKSAGKGWRGAMAGLDSSRYLYELPWYVIVGAPGTGKTTALVNSGLHFPLAERFGSESVQGVGGTRNCNWLFTDNAVLLDTAGRYSTQASDKQADSKEWASFLQLLAKNRPRQPINGVMVTISATDLIHATTTELDLQANALRNRIQELHKELKISFPIYLLVTKSDVLSGFAEFFDEMTAEERAQVWGVSFPLAKEGAEPVGMHTVFPVEFDSLLDRLNQRVLDLLEKERDAERRSRLYSFPQNFAEMGGPLTEFLRLVFAPSPYEQPVMLRGVYFTSGTQDGAQVDPLFGQFARPLALDRPAPVQRKASGRSYFISRLLTDVIFAESQLAGTNRRWLRRRNLIMGGGYAAFALVSVGALAGWTVSYLRNDGYLLDVEKQLPAARKKVDGVVTTRAEQLSDLLPALEVVRDVASTQEVKQDKAPYSMRLGLYQGDKLHSAADNAYKRLLHEALLPRIAFRLEEALRNAGDDPELRYEALKAYLMIHDADHFDATAFKTWVLVDWEARLSRDVTSQQRAELALHLDALLANKSVTSPVPLDEKLVAEAREALLRRTLAERVYGRLKRMGIAREVPDFKATEIAGPQAMVVLTRTSGEPLSKGVSGFYSLRGYYQHFMKEINGVAREMAEEQSWVLGVKQQAPASVPAGTTVPTEFDPAALKKLNEDVRKLYLEEYANTWEKYVGDIKLVQFGNLQQSVNAARVLSAPDSPLAALLRGIVKETSLTQIAEADKTVVDKASDTLNQKKEALKRMIGQGDQLTPADTASYRLERIVDDRFEGLRRLVRSPQAGQPAPLDASLGLLNEFYTYLTATDTAVKSGVPAPQSDLPTRLKAESARMPEPMRSVMQSLSTAGVSQALGVTRDNLSSSMSSAVADFCSKAVGGRYPFNRHASSDVRQDDFARLFATGGVLDEFFQKNLAQYVDTGKKPWQFRQVGEGSMGNASGALIQFQRAAVIRDVFFQGGARTPTLKLDFKPVEMDASLIQSVIDIDGQVIKYAHGPQVPTTISWPGPKGSGQVRVQFVGQGGAEAGGMVFEGAWALFRALDKAQIVSTNQPEKFRVIFDINGKKAQYEVTSGSVQNPFRLSELAQFQCPSRL</sequence>
<dbReference type="EMBL" id="JARRAF010000041">
    <property type="protein sequence ID" value="MDK2126555.1"/>
    <property type="molecule type" value="Genomic_DNA"/>
</dbReference>
<feature type="transmembrane region" description="Helical" evidence="1">
    <location>
        <begin position="459"/>
        <end position="481"/>
    </location>
</feature>
<dbReference type="CDD" id="cd00882">
    <property type="entry name" value="Ras_like_GTPase"/>
    <property type="match status" value="1"/>
</dbReference>
<dbReference type="InterPro" id="IPR009612">
    <property type="entry name" value="IcmF-rel"/>
</dbReference>
<feature type="domain" description="Type VI secretion system component TssM1 N-terminal" evidence="4">
    <location>
        <begin position="208"/>
        <end position="467"/>
    </location>
</feature>
<evidence type="ECO:0000313" key="5">
    <source>
        <dbReference type="EMBL" id="MDK2126555.1"/>
    </source>
</evidence>
<dbReference type="RefSeq" id="WP_284102874.1">
    <property type="nucleotide sequence ID" value="NZ_JARRAF010000041.1"/>
</dbReference>
<dbReference type="NCBIfam" id="TIGR03348">
    <property type="entry name" value="VI_IcmF"/>
    <property type="match status" value="1"/>
</dbReference>
<reference evidence="5" key="1">
    <citation type="submission" date="2023-03" db="EMBL/GenBank/DDBJ databases">
        <title>Chitinimonas shenzhenensis gen. nov., sp. nov., a novel member of family Burkholderiaceae isolated from activated sludge collected in Shen Zhen, China.</title>
        <authorList>
            <person name="Wang X."/>
        </authorList>
    </citation>
    <scope>NUCLEOTIDE SEQUENCE</scope>
    <source>
        <strain evidence="5">DQS-5</strain>
    </source>
</reference>
<dbReference type="Pfam" id="PF06744">
    <property type="entry name" value="IcmF_C"/>
    <property type="match status" value="1"/>
</dbReference>
<dbReference type="SUPFAM" id="SSF52540">
    <property type="entry name" value="P-loop containing nucleoside triphosphate hydrolases"/>
    <property type="match status" value="1"/>
</dbReference>
<feature type="domain" description="IcmF-related" evidence="3">
    <location>
        <begin position="519"/>
        <end position="838"/>
    </location>
</feature>
<evidence type="ECO:0000259" key="2">
    <source>
        <dbReference type="Pfam" id="PF06744"/>
    </source>
</evidence>
<evidence type="ECO:0000256" key="1">
    <source>
        <dbReference type="SAM" id="Phobius"/>
    </source>
</evidence>
<organism evidence="5 6">
    <name type="scientific">Parachitinimonas caeni</name>
    <dbReference type="NCBI Taxonomy" id="3031301"/>
    <lineage>
        <taxon>Bacteria</taxon>
        <taxon>Pseudomonadati</taxon>
        <taxon>Pseudomonadota</taxon>
        <taxon>Betaproteobacteria</taxon>
        <taxon>Neisseriales</taxon>
        <taxon>Chitinibacteraceae</taxon>
        <taxon>Parachitinimonas</taxon>
    </lineage>
</organism>
<dbReference type="Pfam" id="PF14331">
    <property type="entry name" value="IcmF-related_N"/>
    <property type="match status" value="1"/>
</dbReference>
<dbReference type="PANTHER" id="PTHR36153:SF1">
    <property type="entry name" value="TYPE VI SECRETION SYSTEM COMPONENT TSSM1"/>
    <property type="match status" value="1"/>
</dbReference>
<feature type="transmembrane region" description="Helical" evidence="1">
    <location>
        <begin position="12"/>
        <end position="33"/>
    </location>
</feature>
<dbReference type="InterPro" id="IPR025743">
    <property type="entry name" value="TssM1_N"/>
</dbReference>
<keyword evidence="1" id="KW-0812">Transmembrane</keyword>
<gene>
    <name evidence="5" type="primary">tssM</name>
    <name evidence="5" type="ORF">PZA18_21155</name>
</gene>
<dbReference type="Proteomes" id="UP001172778">
    <property type="component" value="Unassembled WGS sequence"/>
</dbReference>
<comment type="caution">
    <text evidence="5">The sequence shown here is derived from an EMBL/GenBank/DDBJ whole genome shotgun (WGS) entry which is preliminary data.</text>
</comment>
<keyword evidence="1" id="KW-1133">Transmembrane helix</keyword>
<dbReference type="InterPro" id="IPR027417">
    <property type="entry name" value="P-loop_NTPase"/>
</dbReference>
<accession>A0ABT7E2L9</accession>
<name>A0ABT7E2L9_9NEIS</name>
<dbReference type="InterPro" id="IPR010623">
    <property type="entry name" value="IcmF_C"/>
</dbReference>
<keyword evidence="6" id="KW-1185">Reference proteome</keyword>
<feature type="domain" description="Type VI secretion system IcmF C-terminal" evidence="2">
    <location>
        <begin position="1088"/>
        <end position="1192"/>
    </location>
</feature>
<evidence type="ECO:0000313" key="6">
    <source>
        <dbReference type="Proteomes" id="UP001172778"/>
    </source>
</evidence>
<proteinExistence type="predicted"/>
<protein>
    <submittedName>
        <fullName evidence="5">Type VI secretion system membrane subunit TssM</fullName>
    </submittedName>
</protein>
<keyword evidence="1" id="KW-0472">Membrane</keyword>
<evidence type="ECO:0000259" key="4">
    <source>
        <dbReference type="Pfam" id="PF14331"/>
    </source>
</evidence>
<evidence type="ECO:0000259" key="3">
    <source>
        <dbReference type="Pfam" id="PF06761"/>
    </source>
</evidence>
<feature type="transmembrane region" description="Helical" evidence="1">
    <location>
        <begin position="45"/>
        <end position="67"/>
    </location>
</feature>
<dbReference type="PANTHER" id="PTHR36153">
    <property type="entry name" value="INNER MEMBRANE PROTEIN-RELATED"/>
    <property type="match status" value="1"/>
</dbReference>
<dbReference type="InterPro" id="IPR053156">
    <property type="entry name" value="T6SS_TssM-like"/>
</dbReference>
<dbReference type="Pfam" id="PF06761">
    <property type="entry name" value="IcmF-related"/>
    <property type="match status" value="1"/>
</dbReference>
<dbReference type="InterPro" id="IPR017731">
    <property type="entry name" value="TssM1-like"/>
</dbReference>